<protein>
    <submittedName>
        <fullName evidence="4">F-box and leucine-rich repeat protein 17</fullName>
    </submittedName>
</protein>
<evidence type="ECO:0000313" key="5">
    <source>
        <dbReference type="Proteomes" id="UP000265020"/>
    </source>
</evidence>
<evidence type="ECO:0000259" key="3">
    <source>
        <dbReference type="PROSITE" id="PS50181"/>
    </source>
</evidence>
<dbReference type="InterPro" id="IPR001810">
    <property type="entry name" value="F-box_dom"/>
</dbReference>
<name>A0A3Q2DFH3_CYPVA</name>
<dbReference type="Ensembl" id="ENSCVAT00000032434.1">
    <property type="protein sequence ID" value="ENSCVAP00000017748.1"/>
    <property type="gene ID" value="ENSCVAG00000020898.1"/>
</dbReference>
<dbReference type="SMART" id="SM00256">
    <property type="entry name" value="FBOX"/>
    <property type="match status" value="1"/>
</dbReference>
<dbReference type="InterPro" id="IPR057207">
    <property type="entry name" value="FBXL15_LRR"/>
</dbReference>
<dbReference type="InterPro" id="IPR050648">
    <property type="entry name" value="F-box_LRR-repeat"/>
</dbReference>
<dbReference type="InterPro" id="IPR036047">
    <property type="entry name" value="F-box-like_dom_sf"/>
</dbReference>
<dbReference type="FunFam" id="3.80.10.10:FF:000161">
    <property type="entry name" value="F-box/LRR-repeat protein 17 isoform X1"/>
    <property type="match status" value="1"/>
</dbReference>
<dbReference type="CDD" id="cd22092">
    <property type="entry name" value="F-box_FBXO13"/>
    <property type="match status" value="1"/>
</dbReference>
<proteinExistence type="predicted"/>
<evidence type="ECO:0000313" key="4">
    <source>
        <dbReference type="Ensembl" id="ENSCVAP00000017748.1"/>
    </source>
</evidence>
<dbReference type="Pfam" id="PF12937">
    <property type="entry name" value="F-box-like"/>
    <property type="match status" value="1"/>
</dbReference>
<dbReference type="PANTHER" id="PTHR13382:SF72">
    <property type="entry name" value="F-BOX AND LEUCINE-RICH REPEAT PROTEIN 17"/>
    <property type="match status" value="1"/>
</dbReference>
<dbReference type="Gene3D" id="3.80.10.10">
    <property type="entry name" value="Ribonuclease Inhibitor"/>
    <property type="match status" value="2"/>
</dbReference>
<dbReference type="FunFam" id="1.20.1280.50:FF:000038">
    <property type="entry name" value="F-box/LRR-repeat protein 17 isoform X3"/>
    <property type="match status" value="1"/>
</dbReference>
<dbReference type="STRING" id="28743.ENSCVAP00000017748"/>
<dbReference type="SMART" id="SM00367">
    <property type="entry name" value="LRR_CC"/>
    <property type="match status" value="10"/>
</dbReference>
<dbReference type="Pfam" id="PF13516">
    <property type="entry name" value="LRR_6"/>
    <property type="match status" value="1"/>
</dbReference>
<sequence length="439" mass="48825">QVCKRKCSQVQRCTPCKQPRCTFAAPDGRLENGAAGGGGDALNSETGHTRDSDGTEQLSINQLPSSILLKVLSLLTVKERCLCASLVCKYWRDLCLDFQFWKRIDLSGLQEVNDDLLVKIASRKQNVREINISDCRGIHDYGVSSLASHCPGLQKYTAYRCKQLGDISVTALATHCPLLVKVHVGNQDRLTDAPLIKLGANCKELKDIHLGQCYGISDEGMIALAQGCPKLQRLYLQENKKVTDQSVRAVAEHCPELQFVGFMGCPVTSKGVIHLTALQNLSVLDLRHISELNNETVMEVVRKCRKLSSLNLCLNWSINDRCVEIIAKEGRSLKELYLVSCKITDHALIAIGQYSSTIETVDAGWCKDITDKGATQIAKSSRSLRYLGLMRCDKVNEETVERLVIQYPHIVFSTVMQDCKRTLERAYQMGWSPNTSNSS</sequence>
<dbReference type="SUPFAM" id="SSF81383">
    <property type="entry name" value="F-box domain"/>
    <property type="match status" value="1"/>
</dbReference>
<dbReference type="InterPro" id="IPR001611">
    <property type="entry name" value="Leu-rich_rpt"/>
</dbReference>
<accession>A0A3Q2DFH3</accession>
<evidence type="ECO:0000256" key="2">
    <source>
        <dbReference type="SAM" id="MobiDB-lite"/>
    </source>
</evidence>
<dbReference type="GeneTree" id="ENSGT00940000156973"/>
<dbReference type="OMA" id="QENKLXL"/>
<dbReference type="AlphaFoldDB" id="A0A3Q2DFH3"/>
<evidence type="ECO:0000256" key="1">
    <source>
        <dbReference type="ARBA" id="ARBA00022786"/>
    </source>
</evidence>
<dbReference type="SUPFAM" id="SSF52047">
    <property type="entry name" value="RNI-like"/>
    <property type="match status" value="1"/>
</dbReference>
<dbReference type="PROSITE" id="PS50181">
    <property type="entry name" value="FBOX"/>
    <property type="match status" value="1"/>
</dbReference>
<dbReference type="Proteomes" id="UP000265020">
    <property type="component" value="Unassembled WGS sequence"/>
</dbReference>
<feature type="domain" description="F-box" evidence="3">
    <location>
        <begin position="57"/>
        <end position="104"/>
    </location>
</feature>
<dbReference type="InterPro" id="IPR006553">
    <property type="entry name" value="Leu-rich_rpt_Cys-con_subtyp"/>
</dbReference>
<reference evidence="4" key="2">
    <citation type="submission" date="2025-09" db="UniProtKB">
        <authorList>
            <consortium name="Ensembl"/>
        </authorList>
    </citation>
    <scope>IDENTIFICATION</scope>
</reference>
<keyword evidence="5" id="KW-1185">Reference proteome</keyword>
<dbReference type="InterPro" id="IPR032675">
    <property type="entry name" value="LRR_dom_sf"/>
</dbReference>
<keyword evidence="1" id="KW-0833">Ubl conjugation pathway</keyword>
<reference evidence="4" key="1">
    <citation type="submission" date="2025-08" db="UniProtKB">
        <authorList>
            <consortium name="Ensembl"/>
        </authorList>
    </citation>
    <scope>IDENTIFICATION</scope>
</reference>
<dbReference type="GO" id="GO:0005737">
    <property type="term" value="C:cytoplasm"/>
    <property type="evidence" value="ECO:0007669"/>
    <property type="project" value="TreeGrafter"/>
</dbReference>
<feature type="region of interest" description="Disordered" evidence="2">
    <location>
        <begin position="34"/>
        <end position="55"/>
    </location>
</feature>
<dbReference type="Pfam" id="PF25372">
    <property type="entry name" value="DUF7885"/>
    <property type="match status" value="1"/>
</dbReference>
<dbReference type="PANTHER" id="PTHR13382">
    <property type="entry name" value="MITOCHONDRIAL ATP SYNTHASE COUPLING FACTOR B"/>
    <property type="match status" value="1"/>
</dbReference>
<organism evidence="4 5">
    <name type="scientific">Cyprinodon variegatus</name>
    <name type="common">Sheepshead minnow</name>
    <dbReference type="NCBI Taxonomy" id="28743"/>
    <lineage>
        <taxon>Eukaryota</taxon>
        <taxon>Metazoa</taxon>
        <taxon>Chordata</taxon>
        <taxon>Craniata</taxon>
        <taxon>Vertebrata</taxon>
        <taxon>Euteleostomi</taxon>
        <taxon>Actinopterygii</taxon>
        <taxon>Neopterygii</taxon>
        <taxon>Teleostei</taxon>
        <taxon>Neoteleostei</taxon>
        <taxon>Acanthomorphata</taxon>
        <taxon>Ovalentaria</taxon>
        <taxon>Atherinomorphae</taxon>
        <taxon>Cyprinodontiformes</taxon>
        <taxon>Cyprinodontidae</taxon>
        <taxon>Cyprinodon</taxon>
    </lineage>
</organism>